<dbReference type="GO" id="GO:0080079">
    <property type="term" value="F:cellobiose glucosidase activity"/>
    <property type="evidence" value="ECO:0007669"/>
    <property type="project" value="UniProtKB-ARBA"/>
</dbReference>
<evidence type="ECO:0000256" key="1">
    <source>
        <dbReference type="ARBA" id="ARBA00000448"/>
    </source>
</evidence>
<comment type="function">
    <text evidence="6">Plays an important role in cellulose degradation. Shows hydrolytic activity against several glycosidic compounds.</text>
</comment>
<evidence type="ECO:0000256" key="3">
    <source>
        <dbReference type="ARBA" id="ARBA00012744"/>
    </source>
</evidence>
<dbReference type="EC" id="3.2.1.21" evidence="3"/>
<comment type="caution">
    <text evidence="8">The sequence shown here is derived from an EMBL/GenBank/DDBJ whole genome shotgun (WGS) entry which is preliminary data.</text>
</comment>
<gene>
    <name evidence="8" type="ORF">INT44_001357</name>
</gene>
<dbReference type="GO" id="GO:0030245">
    <property type="term" value="P:cellulose catabolic process"/>
    <property type="evidence" value="ECO:0007669"/>
    <property type="project" value="UniProtKB-ARBA"/>
</dbReference>
<sequence length="482" mass="54903">MKGVENCLDKDFYFGYATAAVQIEGAWNVDDKGLSIWDKFSHLPNKIKDDTNVDETAEAYKFYKEDVQLLKSYGANAYRFSIAWSRIIPLGGRNDPVNAKGIEFYSNLIDELLANGITPFVTLFHWDTPQALEDRYNSFLNKEEFVADFCNYAKVCYEAFGDRVKHWITFNEPEVYSACAYLAGIFAPGRCSDRSKSSEGNSSTEPLIVSHNMLIAHANAVKIYRTEFQPTQKGTIGITLSGNWAEPWNPNDPRDVSAAERMLVFDIARFADPVFKSGDYPPEVRDQMGDRLPTFTPEESALVLGSSDFYGMNTYTAFYIKHKDTPADDTDTKGNVVYEETNWEGKPRGPKSATDWLCTTPWAFRKLLNWIYARYKYPIYLTEQGTTAPGETAPTEDVLNDTFRIDYYTSYVESLALAVKEDGVVVKSYLAWSLLDNWEWANGFTDRFGVTFVDFSSPEKTRYPKKSAYVLKELFQNLIKNE</sequence>
<accession>A0A8H7UNV2</accession>
<dbReference type="SUPFAM" id="SSF51445">
    <property type="entry name" value="(Trans)glycosidases"/>
    <property type="match status" value="1"/>
</dbReference>
<dbReference type="PANTHER" id="PTHR10353">
    <property type="entry name" value="GLYCOSYL HYDROLASE"/>
    <property type="match status" value="1"/>
</dbReference>
<evidence type="ECO:0000256" key="6">
    <source>
        <dbReference type="ARBA" id="ARBA00056775"/>
    </source>
</evidence>
<keyword evidence="5" id="KW-0326">Glycosidase</keyword>
<evidence type="ECO:0000256" key="4">
    <source>
        <dbReference type="ARBA" id="ARBA00022801"/>
    </source>
</evidence>
<dbReference type="Proteomes" id="UP000612746">
    <property type="component" value="Unassembled WGS sequence"/>
</dbReference>
<dbReference type="FunFam" id="3.20.20.80:FF:000011">
    <property type="entry name" value="Cytosolic beta-glucosidase"/>
    <property type="match status" value="1"/>
</dbReference>
<dbReference type="PANTHER" id="PTHR10353:SF134">
    <property type="entry name" value="PUTATIVE (AFU_ORTHOLOGUE AFUA_3G12600)-RELATED"/>
    <property type="match status" value="1"/>
</dbReference>
<keyword evidence="9" id="KW-1185">Reference proteome</keyword>
<evidence type="ECO:0000256" key="7">
    <source>
        <dbReference type="RuleBase" id="RU003690"/>
    </source>
</evidence>
<organism evidence="8 9">
    <name type="scientific">Umbelopsis vinacea</name>
    <dbReference type="NCBI Taxonomy" id="44442"/>
    <lineage>
        <taxon>Eukaryota</taxon>
        <taxon>Fungi</taxon>
        <taxon>Fungi incertae sedis</taxon>
        <taxon>Mucoromycota</taxon>
        <taxon>Mucoromycotina</taxon>
        <taxon>Umbelopsidomycetes</taxon>
        <taxon>Umbelopsidales</taxon>
        <taxon>Umbelopsidaceae</taxon>
        <taxon>Umbelopsis</taxon>
    </lineage>
</organism>
<evidence type="ECO:0000256" key="2">
    <source>
        <dbReference type="ARBA" id="ARBA00010838"/>
    </source>
</evidence>
<dbReference type="Pfam" id="PF00232">
    <property type="entry name" value="Glyco_hydro_1"/>
    <property type="match status" value="1"/>
</dbReference>
<dbReference type="EMBL" id="JAEPRA010000002">
    <property type="protein sequence ID" value="KAG2188602.1"/>
    <property type="molecule type" value="Genomic_DNA"/>
</dbReference>
<comment type="catalytic activity">
    <reaction evidence="1">
        <text>Hydrolysis of terminal, non-reducing beta-D-glucosyl residues with release of beta-D-glucose.</text>
        <dbReference type="EC" id="3.2.1.21"/>
    </reaction>
</comment>
<dbReference type="AlphaFoldDB" id="A0A8H7UNV2"/>
<dbReference type="OrthoDB" id="65569at2759"/>
<name>A0A8H7UNV2_9FUNG</name>
<proteinExistence type="inferred from homology"/>
<protein>
    <recommendedName>
        <fullName evidence="3">beta-glucosidase</fullName>
        <ecNumber evidence="3">3.2.1.21</ecNumber>
    </recommendedName>
</protein>
<evidence type="ECO:0000256" key="5">
    <source>
        <dbReference type="ARBA" id="ARBA00023295"/>
    </source>
</evidence>
<keyword evidence="4" id="KW-0378">Hydrolase</keyword>
<comment type="similarity">
    <text evidence="2 7">Belongs to the glycosyl hydrolase 1 family.</text>
</comment>
<evidence type="ECO:0000313" key="9">
    <source>
        <dbReference type="Proteomes" id="UP000612746"/>
    </source>
</evidence>
<dbReference type="PRINTS" id="PR00131">
    <property type="entry name" value="GLHYDRLASE1"/>
</dbReference>
<evidence type="ECO:0000313" key="8">
    <source>
        <dbReference type="EMBL" id="KAG2188602.1"/>
    </source>
</evidence>
<dbReference type="Gene3D" id="3.20.20.80">
    <property type="entry name" value="Glycosidases"/>
    <property type="match status" value="1"/>
</dbReference>
<dbReference type="InterPro" id="IPR001360">
    <property type="entry name" value="Glyco_hydro_1"/>
</dbReference>
<reference evidence="8" key="1">
    <citation type="submission" date="2020-12" db="EMBL/GenBank/DDBJ databases">
        <title>Metabolic potential, ecology and presence of endohyphal bacteria is reflected in genomic diversity of Mucoromycotina.</title>
        <authorList>
            <person name="Muszewska A."/>
            <person name="Okrasinska A."/>
            <person name="Steczkiewicz K."/>
            <person name="Drgas O."/>
            <person name="Orlowska M."/>
            <person name="Perlinska-Lenart U."/>
            <person name="Aleksandrzak-Piekarczyk T."/>
            <person name="Szatraj K."/>
            <person name="Zielenkiewicz U."/>
            <person name="Pilsyk S."/>
            <person name="Malc E."/>
            <person name="Mieczkowski P."/>
            <person name="Kruszewska J.S."/>
            <person name="Biernat P."/>
            <person name="Pawlowska J."/>
        </authorList>
    </citation>
    <scope>NUCLEOTIDE SEQUENCE</scope>
    <source>
        <strain evidence="8">WA0000051536</strain>
    </source>
</reference>
<dbReference type="InterPro" id="IPR017853">
    <property type="entry name" value="GH"/>
</dbReference>